<keyword evidence="6" id="KW-0282">Flagellum</keyword>
<dbReference type="PROSITE" id="PS50222">
    <property type="entry name" value="EF_HAND_2"/>
    <property type="match status" value="1"/>
</dbReference>
<dbReference type="AlphaFoldDB" id="A0A1W6LAQ4"/>
<name>A0A1W6LAQ4_9BURK</name>
<evidence type="ECO:0000313" key="6">
    <source>
        <dbReference type="EMBL" id="ARN21277.1"/>
    </source>
</evidence>
<dbReference type="GO" id="GO:0007155">
    <property type="term" value="P:cell adhesion"/>
    <property type="evidence" value="ECO:0007669"/>
    <property type="project" value="InterPro"/>
</dbReference>
<dbReference type="Proteomes" id="UP000193427">
    <property type="component" value="Chromosome"/>
</dbReference>
<accession>A0A1W6LAQ4</accession>
<reference evidence="6 7" key="1">
    <citation type="submission" date="2016-04" db="EMBL/GenBank/DDBJ databases">
        <title>Complete genome sequence of natural rubber-degrading, novel Gram-negative bacterium, Rhizobacter gummiphilus strain NS21.</title>
        <authorList>
            <person name="Tabata M."/>
            <person name="Kasai D."/>
            <person name="Fukuda M."/>
        </authorList>
    </citation>
    <scope>NUCLEOTIDE SEQUENCE [LARGE SCALE GENOMIC DNA]</scope>
    <source>
        <strain evidence="6 7">NS21</strain>
    </source>
</reference>
<keyword evidence="5" id="KW-0964">Secreted</keyword>
<dbReference type="InterPro" id="IPR003481">
    <property type="entry name" value="FliD_N"/>
</dbReference>
<organism evidence="6 7">
    <name type="scientific">Piscinibacter gummiphilus</name>
    <dbReference type="NCBI Taxonomy" id="946333"/>
    <lineage>
        <taxon>Bacteria</taxon>
        <taxon>Pseudomonadati</taxon>
        <taxon>Pseudomonadota</taxon>
        <taxon>Betaproteobacteria</taxon>
        <taxon>Burkholderiales</taxon>
        <taxon>Sphaerotilaceae</taxon>
        <taxon>Piscinibacter</taxon>
    </lineage>
</organism>
<dbReference type="RefSeq" id="WP_085751566.1">
    <property type="nucleotide sequence ID" value="NZ_BSPR01000004.1"/>
</dbReference>
<gene>
    <name evidence="6" type="ORF">A4W93_15975</name>
</gene>
<keyword evidence="7" id="KW-1185">Reference proteome</keyword>
<dbReference type="GO" id="GO:0009421">
    <property type="term" value="C:bacterial-type flagellum filament cap"/>
    <property type="evidence" value="ECO:0007669"/>
    <property type="project" value="InterPro"/>
</dbReference>
<comment type="function">
    <text evidence="5">Required for morphogenesis and for the elongation of the flagellar filament by facilitating polymerization of the flagellin monomers at the tip of growing filament. Forms a capping structure, which prevents flagellin subunits (transported through the central channel of the flagellum) from leaking out without polymerization at the distal end.</text>
</comment>
<dbReference type="PANTHER" id="PTHR30288">
    <property type="entry name" value="FLAGELLAR CAP/ASSEMBLY PROTEIN FLID"/>
    <property type="match status" value="1"/>
</dbReference>
<dbReference type="InterPro" id="IPR010809">
    <property type="entry name" value="FliD_C"/>
</dbReference>
<dbReference type="KEGG" id="rgu:A4W93_15975"/>
<comment type="subcellular location">
    <subcellularLocation>
        <location evidence="5">Secreted</location>
    </subcellularLocation>
    <subcellularLocation>
        <location evidence="5">Bacterial flagellum</location>
    </subcellularLocation>
</comment>
<keyword evidence="6" id="KW-0969">Cilium</keyword>
<dbReference type="STRING" id="946333.A4W93_15975"/>
<dbReference type="PROSITE" id="PS00018">
    <property type="entry name" value="EF_HAND_1"/>
    <property type="match status" value="1"/>
</dbReference>
<dbReference type="Pfam" id="PF07195">
    <property type="entry name" value="FliD_C"/>
    <property type="match status" value="1"/>
</dbReference>
<dbReference type="InterPro" id="IPR040026">
    <property type="entry name" value="FliD"/>
</dbReference>
<keyword evidence="4 5" id="KW-0975">Bacterial flagellum</keyword>
<evidence type="ECO:0000256" key="1">
    <source>
        <dbReference type="ARBA" id="ARBA00009764"/>
    </source>
</evidence>
<evidence type="ECO:0000256" key="5">
    <source>
        <dbReference type="RuleBase" id="RU362066"/>
    </source>
</evidence>
<sequence length="455" mass="47062">MATSFDPASTATALANAYVQAAQTQLTTQTQRSQAQATGLTKLQSALKAFDTAVAGLSNKKTMVASSATFSSTGFATATTTTKATPGTYPLFIEQVATASQVVFTDLPAVPVPVTGTLSISQGGIAAFDVDFSTADIDGNGTLSQAEMARAINSAADNKGKVTASVLTTGNTTQLVLTSAATGEAGEITVNASTISNAALKSNLSAGTTLVQGKDAILWLGAKDTGVKVKQASNTYTGIEGVSVTLTQAQASGGSPINLTVANDTSGTANNVKTFVDAFNTLKTALDALTTAGSVKDGTAAGVFSSDSSIRSLRNKLNDIVRQDFGGVKLTDFGVSSDRDGKLTLDNTKLEKKLAASPDALDTVFGTATLTTSSGLLGATDKYLDVWLNSLNGQIKRRQDSVQSAQAAQTTRQTRLDAQYESAYNRYLKQFTVLQSIQAQMEQTTNMFDAMSTGS</sequence>
<dbReference type="EMBL" id="CP015118">
    <property type="protein sequence ID" value="ARN21277.1"/>
    <property type="molecule type" value="Genomic_DNA"/>
</dbReference>
<keyword evidence="3" id="KW-0175">Coiled coil</keyword>
<dbReference type="GO" id="GO:0005576">
    <property type="term" value="C:extracellular region"/>
    <property type="evidence" value="ECO:0007669"/>
    <property type="project" value="UniProtKB-SubCell"/>
</dbReference>
<dbReference type="GO" id="GO:0009424">
    <property type="term" value="C:bacterial-type flagellum hook"/>
    <property type="evidence" value="ECO:0007669"/>
    <property type="project" value="UniProtKB-UniRule"/>
</dbReference>
<protein>
    <recommendedName>
        <fullName evidence="5">Flagellar hook-associated protein 2</fullName>
        <shortName evidence="5">HAP2</shortName>
    </recommendedName>
    <alternativeName>
        <fullName evidence="5">Flagellar cap protein</fullName>
    </alternativeName>
</protein>
<evidence type="ECO:0000256" key="3">
    <source>
        <dbReference type="ARBA" id="ARBA00023054"/>
    </source>
</evidence>
<evidence type="ECO:0000256" key="2">
    <source>
        <dbReference type="ARBA" id="ARBA00011255"/>
    </source>
</evidence>
<dbReference type="OrthoDB" id="9810816at2"/>
<proteinExistence type="inferred from homology"/>
<dbReference type="PANTHER" id="PTHR30288:SF0">
    <property type="entry name" value="FLAGELLAR HOOK-ASSOCIATED PROTEIN 2"/>
    <property type="match status" value="1"/>
</dbReference>
<dbReference type="Pfam" id="PF02465">
    <property type="entry name" value="FliD_N"/>
    <property type="match status" value="1"/>
</dbReference>
<evidence type="ECO:0000313" key="7">
    <source>
        <dbReference type="Proteomes" id="UP000193427"/>
    </source>
</evidence>
<evidence type="ECO:0000256" key="4">
    <source>
        <dbReference type="ARBA" id="ARBA00023143"/>
    </source>
</evidence>
<comment type="similarity">
    <text evidence="1 5">Belongs to the FliD family.</text>
</comment>
<keyword evidence="6" id="KW-0966">Cell projection</keyword>
<dbReference type="InterPro" id="IPR002048">
    <property type="entry name" value="EF_hand_dom"/>
</dbReference>
<dbReference type="InterPro" id="IPR018247">
    <property type="entry name" value="EF_Hand_1_Ca_BS"/>
</dbReference>
<dbReference type="GO" id="GO:0005509">
    <property type="term" value="F:calcium ion binding"/>
    <property type="evidence" value="ECO:0007669"/>
    <property type="project" value="InterPro"/>
</dbReference>
<comment type="subunit">
    <text evidence="2 5">Homopentamer.</text>
</comment>